<evidence type="ECO:0000313" key="4">
    <source>
        <dbReference type="Proteomes" id="UP000468901"/>
    </source>
</evidence>
<protein>
    <submittedName>
        <fullName evidence="3">Acyltransferase family protein</fullName>
    </submittedName>
</protein>
<dbReference type="PANTHER" id="PTHR23028:SF131">
    <property type="entry name" value="BLR2367 PROTEIN"/>
    <property type="match status" value="1"/>
</dbReference>
<dbReference type="Proteomes" id="UP000468901">
    <property type="component" value="Unassembled WGS sequence"/>
</dbReference>
<dbReference type="EMBL" id="WESC01000001">
    <property type="protein sequence ID" value="KAB7742620.1"/>
    <property type="molecule type" value="Genomic_DNA"/>
</dbReference>
<gene>
    <name evidence="3" type="ORF">F2P47_00345</name>
</gene>
<dbReference type="GO" id="GO:0000271">
    <property type="term" value="P:polysaccharide biosynthetic process"/>
    <property type="evidence" value="ECO:0007669"/>
    <property type="project" value="TreeGrafter"/>
</dbReference>
<keyword evidence="1" id="KW-0812">Transmembrane</keyword>
<dbReference type="InterPro" id="IPR050879">
    <property type="entry name" value="Acyltransferase_3"/>
</dbReference>
<organism evidence="3 4">
    <name type="scientific">Parvibaculum sedimenti</name>
    <dbReference type="NCBI Taxonomy" id="2608632"/>
    <lineage>
        <taxon>Bacteria</taxon>
        <taxon>Pseudomonadati</taxon>
        <taxon>Pseudomonadota</taxon>
        <taxon>Alphaproteobacteria</taxon>
        <taxon>Hyphomicrobiales</taxon>
        <taxon>Parvibaculaceae</taxon>
        <taxon>Parvibaculum</taxon>
    </lineage>
</organism>
<keyword evidence="3" id="KW-0808">Transferase</keyword>
<accession>A0A6N6VQH6</accession>
<evidence type="ECO:0000256" key="1">
    <source>
        <dbReference type="SAM" id="Phobius"/>
    </source>
</evidence>
<feature type="transmembrane region" description="Helical" evidence="1">
    <location>
        <begin position="314"/>
        <end position="335"/>
    </location>
</feature>
<dbReference type="GO" id="GO:0016747">
    <property type="term" value="F:acyltransferase activity, transferring groups other than amino-acyl groups"/>
    <property type="evidence" value="ECO:0007669"/>
    <property type="project" value="InterPro"/>
</dbReference>
<dbReference type="PANTHER" id="PTHR23028">
    <property type="entry name" value="ACETYLTRANSFERASE"/>
    <property type="match status" value="1"/>
</dbReference>
<feature type="transmembrane region" description="Helical" evidence="1">
    <location>
        <begin position="159"/>
        <end position="177"/>
    </location>
</feature>
<dbReference type="AlphaFoldDB" id="A0A6N6VQH6"/>
<dbReference type="GO" id="GO:0016020">
    <property type="term" value="C:membrane"/>
    <property type="evidence" value="ECO:0007669"/>
    <property type="project" value="TreeGrafter"/>
</dbReference>
<keyword evidence="3" id="KW-0012">Acyltransferase</keyword>
<feature type="transmembrane region" description="Helical" evidence="1">
    <location>
        <begin position="184"/>
        <end position="203"/>
    </location>
</feature>
<keyword evidence="1" id="KW-1133">Transmembrane helix</keyword>
<proteinExistence type="predicted"/>
<dbReference type="Pfam" id="PF01757">
    <property type="entry name" value="Acyl_transf_3"/>
    <property type="match status" value="1"/>
</dbReference>
<feature type="transmembrane region" description="Helical" evidence="1">
    <location>
        <begin position="20"/>
        <end position="40"/>
    </location>
</feature>
<comment type="caution">
    <text evidence="3">The sequence shown here is derived from an EMBL/GenBank/DDBJ whole genome shotgun (WGS) entry which is preliminary data.</text>
</comment>
<feature type="domain" description="Acyltransferase 3" evidence="2">
    <location>
        <begin position="13"/>
        <end position="331"/>
    </location>
</feature>
<dbReference type="InterPro" id="IPR002656">
    <property type="entry name" value="Acyl_transf_3_dom"/>
</dbReference>
<feature type="transmembrane region" description="Helical" evidence="1">
    <location>
        <begin position="92"/>
        <end position="113"/>
    </location>
</feature>
<keyword evidence="4" id="KW-1185">Reference proteome</keyword>
<reference evidence="3 4" key="1">
    <citation type="submission" date="2019-09" db="EMBL/GenBank/DDBJ databases">
        <title>Parvibaculum sedimenti sp. nov., isolated from sediment.</title>
        <authorList>
            <person name="Wang Y."/>
        </authorList>
    </citation>
    <scope>NUCLEOTIDE SEQUENCE [LARGE SCALE GENOMIC DNA]</scope>
    <source>
        <strain evidence="3 4">HXT-9</strain>
    </source>
</reference>
<dbReference type="RefSeq" id="WP_152214174.1">
    <property type="nucleotide sequence ID" value="NZ_WESC01000001.1"/>
</dbReference>
<name>A0A6N6VQH6_9HYPH</name>
<feature type="transmembrane region" description="Helical" evidence="1">
    <location>
        <begin position="215"/>
        <end position="248"/>
    </location>
</feature>
<feature type="transmembrane region" description="Helical" evidence="1">
    <location>
        <begin position="255"/>
        <end position="274"/>
    </location>
</feature>
<evidence type="ECO:0000313" key="3">
    <source>
        <dbReference type="EMBL" id="KAB7742620.1"/>
    </source>
</evidence>
<sequence>MKHIADHVSGRDNNFNLIRFLAAGTVVFAHSFIVATGDRFAGPLVAATGHDLGYHAVNVFFVASGFLIAGSWNGTPSLPVFLSARLLRLWPALLLCSALVTLAVGPALTALPLHDYLHDRGTWEFVPRVASLIGASSTLPGVATTLATDPAVDAPLWTLKYEVLCYLALATFGLCGGFSTPRRFWLWMVPIMLVLAASSLLPIAHDVTHPFDHIIRFGLCFGLGTIAFYAAARIPLTAWGIVAAFAAALLLRDTIFYEFSLCLLTAYATIWAALVPSAFLRNFNRIGDYSYGLYIYAYPIQQLLTQRIPRLTSLMLFALTMPVALALATLSWHWLERPCLARKRDLAVWLQGLRRVNSNP</sequence>
<keyword evidence="1" id="KW-0472">Membrane</keyword>
<evidence type="ECO:0000259" key="2">
    <source>
        <dbReference type="Pfam" id="PF01757"/>
    </source>
</evidence>
<feature type="transmembrane region" description="Helical" evidence="1">
    <location>
        <begin position="52"/>
        <end position="72"/>
    </location>
</feature>